<dbReference type="GO" id="GO:0005524">
    <property type="term" value="F:ATP binding"/>
    <property type="evidence" value="ECO:0007669"/>
    <property type="project" value="UniProtKB-KW"/>
</dbReference>
<keyword evidence="4" id="KW-0611">Plant defense</keyword>
<dbReference type="Pfam" id="PF23559">
    <property type="entry name" value="WHD_DRP"/>
    <property type="match status" value="1"/>
</dbReference>
<evidence type="ECO:0000256" key="2">
    <source>
        <dbReference type="ARBA" id="ARBA00022614"/>
    </source>
</evidence>
<dbReference type="InterPro" id="IPR001611">
    <property type="entry name" value="Leu-rich_rpt"/>
</dbReference>
<keyword evidence="3" id="KW-0677">Repeat</keyword>
<dbReference type="Gene3D" id="3.80.10.10">
    <property type="entry name" value="Ribonuclease Inhibitor"/>
    <property type="match status" value="1"/>
</dbReference>
<dbReference type="GO" id="GO:0043531">
    <property type="term" value="F:ADP binding"/>
    <property type="evidence" value="ECO:0007669"/>
    <property type="project" value="InterPro"/>
</dbReference>
<dbReference type="Pfam" id="PF00931">
    <property type="entry name" value="NB-ARC"/>
    <property type="match status" value="1"/>
</dbReference>
<sequence length="842" mass="94126">MASSGCISTVASHIRQSLKDALQYLCVSGGSVHRDDRESIWRLHIAPRLPVWGDRIPKETLLEMGKYLSDDSVGIIGIHGTGGIGKSTLLKHINNDFHRLITGRMFDLVIWVAVPHPVSIPKIQSQIAQRLGLSFSRSTGSDVPVNRQAKLLFRELSKKRFLLLLDDLRERLDLAMVGIPLEDPAENGKIVFTTRSSTVCTDMGADGTVTMKPLDRTQAWELFCSKMDPEDKVLENPSVRRLAEKVVDDCGGLPLLLIMVGRAMAGRSDPDEWKDVVRAMDASEEVPDRVAPLFALKLSYENLETDIMRSALIFCAMYPVGWELSRAELVEFWMGEGLLDGGDGIHESRKRGQALIDGLLYARLLEAGMTDSEHKVMVHDAVRDMALWVAEREDPEHGILVVSEEQLLTGVTMTERREQVIRRIWMRDLDLGVWSSSPIPNCPNNWTLLLNHTSVGSRLLSGFFRLMGSLRVLDLSDTELEEIPDEIGLLAELRYLNLSWTYVTSLPMALGGLVKLRQLVLAHTHLLRSIPREAIAGLSCLQVLNMWDCGYYWHDIDSSDASVAAAPGEGDRQLELCDLERLCQLEELHIGLGSSHAMGSITGFGMLCRCMRRLGLFRNREGLPPAVYGQGGAISRGGFDGSLMELPPVSEDGGRAWVGLLHVSLDELPQLEWLFLGECAGETTRVVAPPECSNVLRKFVVLRSDVLKVLKFVGRFPNVQQIYLENCRGMEELVLDGDDEHDDDGGAGRVRWWDSHFPKLRRIDLRFLPALKSIGRRPLFLPSLETLFVNGCPLLSRLPLHMNRAPKLREIVGEEVWWDALAWGGSNAGEVHNFFMRVFEPS</sequence>
<dbReference type="PROSITE" id="PS51450">
    <property type="entry name" value="LRR"/>
    <property type="match status" value="1"/>
</dbReference>
<keyword evidence="2" id="KW-0433">Leucine-rich repeat</keyword>
<organism evidence="8">
    <name type="scientific">Anthurium amnicola</name>
    <dbReference type="NCBI Taxonomy" id="1678845"/>
    <lineage>
        <taxon>Eukaryota</taxon>
        <taxon>Viridiplantae</taxon>
        <taxon>Streptophyta</taxon>
        <taxon>Embryophyta</taxon>
        <taxon>Tracheophyta</taxon>
        <taxon>Spermatophyta</taxon>
        <taxon>Magnoliopsida</taxon>
        <taxon>Liliopsida</taxon>
        <taxon>Araceae</taxon>
        <taxon>Pothoideae</taxon>
        <taxon>Potheae</taxon>
        <taxon>Anthurium</taxon>
    </lineage>
</organism>
<dbReference type="InterPro" id="IPR032675">
    <property type="entry name" value="LRR_dom_sf"/>
</dbReference>
<dbReference type="PANTHER" id="PTHR33463:SF204">
    <property type="entry name" value="NB-ARC DOMAIN-CONTAINING PROTEIN"/>
    <property type="match status" value="1"/>
</dbReference>
<evidence type="ECO:0000256" key="3">
    <source>
        <dbReference type="ARBA" id="ARBA00022737"/>
    </source>
</evidence>
<comment type="similarity">
    <text evidence="1">Belongs to the disease resistance NB-LRR family.</text>
</comment>
<dbReference type="InterPro" id="IPR003591">
    <property type="entry name" value="Leu-rich_rpt_typical-subtyp"/>
</dbReference>
<dbReference type="InterPro" id="IPR058922">
    <property type="entry name" value="WHD_DRP"/>
</dbReference>
<dbReference type="PANTHER" id="PTHR33463">
    <property type="entry name" value="NB-ARC DOMAIN-CONTAINING PROTEIN-RELATED"/>
    <property type="match status" value="1"/>
</dbReference>
<dbReference type="InterPro" id="IPR027417">
    <property type="entry name" value="P-loop_NTPase"/>
</dbReference>
<dbReference type="SMART" id="SM00369">
    <property type="entry name" value="LRR_TYP"/>
    <property type="match status" value="4"/>
</dbReference>
<dbReference type="FunFam" id="3.40.50.300:FF:001091">
    <property type="entry name" value="Probable disease resistance protein At1g61300"/>
    <property type="match status" value="1"/>
</dbReference>
<dbReference type="PRINTS" id="PR00364">
    <property type="entry name" value="DISEASERSIST"/>
</dbReference>
<evidence type="ECO:0000313" key="8">
    <source>
        <dbReference type="EMBL" id="JAT62982.1"/>
    </source>
</evidence>
<dbReference type="Gene3D" id="1.10.8.430">
    <property type="entry name" value="Helical domain of apoptotic protease-activating factors"/>
    <property type="match status" value="1"/>
</dbReference>
<dbReference type="Gene3D" id="3.40.50.300">
    <property type="entry name" value="P-loop containing nucleotide triphosphate hydrolases"/>
    <property type="match status" value="1"/>
</dbReference>
<evidence type="ECO:0000256" key="5">
    <source>
        <dbReference type="ARBA" id="ARBA00022840"/>
    </source>
</evidence>
<protein>
    <submittedName>
        <fullName evidence="8">Disease resistance protein RPS2</fullName>
    </submittedName>
</protein>
<evidence type="ECO:0000256" key="1">
    <source>
        <dbReference type="ARBA" id="ARBA00008894"/>
    </source>
</evidence>
<dbReference type="InterPro" id="IPR002182">
    <property type="entry name" value="NB-ARC"/>
</dbReference>
<dbReference type="GO" id="GO:0006952">
    <property type="term" value="P:defense response"/>
    <property type="evidence" value="ECO:0007669"/>
    <property type="project" value="UniProtKB-KW"/>
</dbReference>
<dbReference type="SUPFAM" id="SSF52058">
    <property type="entry name" value="L domain-like"/>
    <property type="match status" value="1"/>
</dbReference>
<gene>
    <name evidence="8" type="primary">RPS2_21</name>
    <name evidence="8" type="ORF">g.74867</name>
</gene>
<name>A0A1D1Z831_9ARAE</name>
<dbReference type="EMBL" id="GDJX01004954">
    <property type="protein sequence ID" value="JAT62982.1"/>
    <property type="molecule type" value="Transcribed_RNA"/>
</dbReference>
<reference evidence="8" key="1">
    <citation type="submission" date="2015-07" db="EMBL/GenBank/DDBJ databases">
        <title>Transcriptome Assembly of Anthurium amnicola.</title>
        <authorList>
            <person name="Suzuki J."/>
        </authorList>
    </citation>
    <scope>NUCLEOTIDE SEQUENCE</scope>
</reference>
<keyword evidence="5" id="KW-0067">ATP-binding</keyword>
<dbReference type="AlphaFoldDB" id="A0A1D1Z831"/>
<dbReference type="SUPFAM" id="SSF52540">
    <property type="entry name" value="P-loop containing nucleoside triphosphate hydrolases"/>
    <property type="match status" value="1"/>
</dbReference>
<evidence type="ECO:0000256" key="4">
    <source>
        <dbReference type="ARBA" id="ARBA00022821"/>
    </source>
</evidence>
<evidence type="ECO:0000259" key="6">
    <source>
        <dbReference type="Pfam" id="PF00931"/>
    </source>
</evidence>
<keyword evidence="5" id="KW-0547">Nucleotide-binding</keyword>
<proteinExistence type="inferred from homology"/>
<dbReference type="InterPro" id="IPR042197">
    <property type="entry name" value="Apaf_helical"/>
</dbReference>
<evidence type="ECO:0000259" key="7">
    <source>
        <dbReference type="Pfam" id="PF23559"/>
    </source>
</evidence>
<dbReference type="InterPro" id="IPR050905">
    <property type="entry name" value="Plant_NBS-LRR"/>
</dbReference>
<accession>A0A1D1Z831</accession>
<feature type="domain" description="NB-ARC" evidence="6">
    <location>
        <begin position="66"/>
        <end position="227"/>
    </location>
</feature>
<feature type="domain" description="Disease resistance protein winged helix" evidence="7">
    <location>
        <begin position="317"/>
        <end position="386"/>
    </location>
</feature>